<evidence type="ECO:0000313" key="2">
    <source>
        <dbReference type="Proteomes" id="UP000427769"/>
    </source>
</evidence>
<dbReference type="OrthoDB" id="5426321at2"/>
<evidence type="ECO:0000313" key="1">
    <source>
        <dbReference type="EMBL" id="BBO78205.1"/>
    </source>
</evidence>
<keyword evidence="2" id="KW-1185">Reference proteome</keyword>
<gene>
    <name evidence="1" type="ORF">DSCW_56220</name>
</gene>
<dbReference type="RefSeq" id="WP_155306865.1">
    <property type="nucleotide sequence ID" value="NZ_AP021875.1"/>
</dbReference>
<protein>
    <recommendedName>
        <fullName evidence="3">HEAT repeat domain-containing protein</fullName>
    </recommendedName>
</protein>
<sequence length="58" mass="7015">MKFRDLFLPKIARSNPKVRKRAIMEEENKELLMKVVQNDSDRDVRQAARKRLQRLNAY</sequence>
<organism evidence="1 2">
    <name type="scientific">Desulfosarcina widdelii</name>
    <dbReference type="NCBI Taxonomy" id="947919"/>
    <lineage>
        <taxon>Bacteria</taxon>
        <taxon>Pseudomonadati</taxon>
        <taxon>Thermodesulfobacteriota</taxon>
        <taxon>Desulfobacteria</taxon>
        <taxon>Desulfobacterales</taxon>
        <taxon>Desulfosarcinaceae</taxon>
        <taxon>Desulfosarcina</taxon>
    </lineage>
</organism>
<reference evidence="1 2" key="1">
    <citation type="submission" date="2019-11" db="EMBL/GenBank/DDBJ databases">
        <title>Comparative genomics of hydrocarbon-degrading Desulfosarcina strains.</title>
        <authorList>
            <person name="Watanabe M."/>
            <person name="Kojima H."/>
            <person name="Fukui M."/>
        </authorList>
    </citation>
    <scope>NUCLEOTIDE SEQUENCE [LARGE SCALE GENOMIC DNA]</scope>
    <source>
        <strain evidence="1 2">PP31</strain>
    </source>
</reference>
<accession>A0A5K7ZBS3</accession>
<name>A0A5K7ZBS3_9BACT</name>
<dbReference type="EMBL" id="AP021875">
    <property type="protein sequence ID" value="BBO78205.1"/>
    <property type="molecule type" value="Genomic_DNA"/>
</dbReference>
<dbReference type="Proteomes" id="UP000427769">
    <property type="component" value="Chromosome"/>
</dbReference>
<dbReference type="AlphaFoldDB" id="A0A5K7ZBS3"/>
<dbReference type="KEGG" id="dwd:DSCW_56220"/>
<proteinExistence type="predicted"/>
<evidence type="ECO:0008006" key="3">
    <source>
        <dbReference type="Google" id="ProtNLM"/>
    </source>
</evidence>